<feature type="transmembrane region" description="Helical" evidence="7">
    <location>
        <begin position="371"/>
        <end position="390"/>
    </location>
</feature>
<evidence type="ECO:0000313" key="10">
    <source>
        <dbReference type="Proteomes" id="UP000095401"/>
    </source>
</evidence>
<dbReference type="Pfam" id="PF07690">
    <property type="entry name" value="MFS_1"/>
    <property type="match status" value="1"/>
</dbReference>
<feature type="transmembrane region" description="Helical" evidence="7">
    <location>
        <begin position="410"/>
        <end position="429"/>
    </location>
</feature>
<evidence type="ECO:0000259" key="8">
    <source>
        <dbReference type="PROSITE" id="PS50850"/>
    </source>
</evidence>
<reference evidence="10" key="1">
    <citation type="submission" date="2016-09" db="EMBL/GenBank/DDBJ databases">
        <title>Acidihalobacter prosperus F5.</title>
        <authorList>
            <person name="Khaleque H.N."/>
            <person name="Ramsay J.P."/>
            <person name="Kaksonen A.H."/>
            <person name="Boxall N.J."/>
            <person name="Watkin E.L.J."/>
        </authorList>
    </citation>
    <scope>NUCLEOTIDE SEQUENCE [LARGE SCALE GENOMIC DNA]</scope>
    <source>
        <strain evidence="10">F5</strain>
    </source>
</reference>
<comment type="similarity">
    <text evidence="2">Belongs to the major facilitator superfamily. Nitrate/nitrite porter (TC 2.A.1.8) family.</text>
</comment>
<feature type="transmembrane region" description="Helical" evidence="7">
    <location>
        <begin position="118"/>
        <end position="143"/>
    </location>
</feature>
<keyword evidence="6 7" id="KW-0472">Membrane</keyword>
<evidence type="ECO:0000256" key="5">
    <source>
        <dbReference type="ARBA" id="ARBA00023063"/>
    </source>
</evidence>
<evidence type="ECO:0000256" key="3">
    <source>
        <dbReference type="ARBA" id="ARBA00022692"/>
    </source>
</evidence>
<feature type="transmembrane region" description="Helical" evidence="7">
    <location>
        <begin position="155"/>
        <end position="177"/>
    </location>
</feature>
<dbReference type="RefSeq" id="WP_070077818.1">
    <property type="nucleotide sequence ID" value="NZ_CP017415.1"/>
</dbReference>
<gene>
    <name evidence="9" type="ORF">BI364_05040</name>
</gene>
<dbReference type="AlphaFoldDB" id="A0A1D8ILU9"/>
<feature type="transmembrane region" description="Helical" evidence="7">
    <location>
        <begin position="21"/>
        <end position="46"/>
    </location>
</feature>
<proteinExistence type="inferred from homology"/>
<feature type="transmembrane region" description="Helical" evidence="7">
    <location>
        <begin position="279"/>
        <end position="301"/>
    </location>
</feature>
<protein>
    <submittedName>
        <fullName evidence="9">MFS transporter</fullName>
    </submittedName>
</protein>
<evidence type="ECO:0000313" key="9">
    <source>
        <dbReference type="EMBL" id="AOU97433.1"/>
    </source>
</evidence>
<dbReference type="PROSITE" id="PS50850">
    <property type="entry name" value="MFS"/>
    <property type="match status" value="1"/>
</dbReference>
<dbReference type="GO" id="GO:0015112">
    <property type="term" value="F:nitrate transmembrane transporter activity"/>
    <property type="evidence" value="ECO:0007669"/>
    <property type="project" value="InterPro"/>
</dbReference>
<feature type="domain" description="Major facilitator superfamily (MFS) profile" evidence="8">
    <location>
        <begin position="20"/>
        <end position="432"/>
    </location>
</feature>
<evidence type="ECO:0000256" key="6">
    <source>
        <dbReference type="ARBA" id="ARBA00023136"/>
    </source>
</evidence>
<dbReference type="InterPro" id="IPR036259">
    <property type="entry name" value="MFS_trans_sf"/>
</dbReference>
<dbReference type="Gene3D" id="1.20.1250.20">
    <property type="entry name" value="MFS general substrate transporter like domains"/>
    <property type="match status" value="2"/>
</dbReference>
<dbReference type="InterPro" id="IPR044772">
    <property type="entry name" value="NO3_transporter"/>
</dbReference>
<keyword evidence="10" id="KW-1185">Reference proteome</keyword>
<evidence type="ECO:0000256" key="2">
    <source>
        <dbReference type="ARBA" id="ARBA00008432"/>
    </source>
</evidence>
<dbReference type="GO" id="GO:0016020">
    <property type="term" value="C:membrane"/>
    <property type="evidence" value="ECO:0007669"/>
    <property type="project" value="UniProtKB-SubCell"/>
</dbReference>
<feature type="transmembrane region" description="Helical" evidence="7">
    <location>
        <begin position="339"/>
        <end position="359"/>
    </location>
</feature>
<dbReference type="KEGG" id="aprs:BI364_05040"/>
<dbReference type="PANTHER" id="PTHR23515">
    <property type="entry name" value="HIGH-AFFINITY NITRATE TRANSPORTER 2.3"/>
    <property type="match status" value="1"/>
</dbReference>
<keyword evidence="5" id="KW-0534">Nitrate assimilation</keyword>
<keyword evidence="4 7" id="KW-1133">Transmembrane helix</keyword>
<feature type="transmembrane region" description="Helical" evidence="7">
    <location>
        <begin position="85"/>
        <end position="106"/>
    </location>
</feature>
<dbReference type="SUPFAM" id="SSF103473">
    <property type="entry name" value="MFS general substrate transporter"/>
    <property type="match status" value="1"/>
</dbReference>
<accession>A0A1D8ILU9</accession>
<dbReference type="GO" id="GO:0042128">
    <property type="term" value="P:nitrate assimilation"/>
    <property type="evidence" value="ECO:0007669"/>
    <property type="project" value="UniProtKB-KW"/>
</dbReference>
<feature type="transmembrane region" description="Helical" evidence="7">
    <location>
        <begin position="58"/>
        <end position="78"/>
    </location>
</feature>
<evidence type="ECO:0000256" key="1">
    <source>
        <dbReference type="ARBA" id="ARBA00004141"/>
    </source>
</evidence>
<keyword evidence="3 7" id="KW-0812">Transmembrane</keyword>
<organism evidence="9 10">
    <name type="scientific">Acidihalobacter yilgarnensis</name>
    <dbReference type="NCBI Taxonomy" id="2819280"/>
    <lineage>
        <taxon>Bacteria</taxon>
        <taxon>Pseudomonadati</taxon>
        <taxon>Pseudomonadota</taxon>
        <taxon>Gammaproteobacteria</taxon>
        <taxon>Chromatiales</taxon>
        <taxon>Ectothiorhodospiraceae</taxon>
        <taxon>Acidihalobacter</taxon>
    </lineage>
</organism>
<feature type="transmembrane region" description="Helical" evidence="7">
    <location>
        <begin position="253"/>
        <end position="273"/>
    </location>
</feature>
<evidence type="ECO:0000256" key="4">
    <source>
        <dbReference type="ARBA" id="ARBA00022989"/>
    </source>
</evidence>
<dbReference type="InterPro" id="IPR020846">
    <property type="entry name" value="MFS_dom"/>
</dbReference>
<dbReference type="InterPro" id="IPR011701">
    <property type="entry name" value="MFS"/>
</dbReference>
<sequence>MPSPKTAQAPTPIKGSAVKSLIGATVGFFIGFGAVSLFGPTAHGFIEVMQLTPAQVGFLVAIPMLTGSLLRIPFGAWVDRNGGKLPFLILLLASVIGIAGLYWMLLTLYPDHLTQAHYPWLLFFGALGGCGIATFSVGIGQVSYWYPRNSQGRALAIYAGLGNTSPGLVAIILPLIIAAGGLWMGYLVSLAIVIAGIALYVVIGFNAPYFQLRHQDVPPDQAREEAARHGQELFPAVSMFKTLRDSAMSWRTWPLVILYFTTFGGFLALTAWLPNFWQTFYHATPMAAIALTAGFSLFSSIIRVPGGSWADRFGGELVAAVALLVLLAGALLMTFSGSFWITVAGEILVGAGMGVNNAAVFKLVPLYVPDAVGGTAGWVGGLGALGGFVVPPLLGSIAERMGTIGYARGYVVYVILALISLLFTVLLYTTRKGVAIHTSPVRVAPHRVK</sequence>
<evidence type="ECO:0000256" key="7">
    <source>
        <dbReference type="SAM" id="Phobius"/>
    </source>
</evidence>
<feature type="transmembrane region" description="Helical" evidence="7">
    <location>
        <begin position="183"/>
        <end position="203"/>
    </location>
</feature>
<comment type="subcellular location">
    <subcellularLocation>
        <location evidence="1">Membrane</location>
        <topology evidence="1">Multi-pass membrane protein</topology>
    </subcellularLocation>
</comment>
<name>A0A1D8ILU9_9GAMM</name>
<dbReference type="EMBL" id="CP017415">
    <property type="protein sequence ID" value="AOU97433.1"/>
    <property type="molecule type" value="Genomic_DNA"/>
</dbReference>
<dbReference type="Proteomes" id="UP000095401">
    <property type="component" value="Chromosome"/>
</dbReference>
<feature type="transmembrane region" description="Helical" evidence="7">
    <location>
        <begin position="313"/>
        <end position="333"/>
    </location>
</feature>